<name>A0A1C7NCZ9_9FUNG</name>
<dbReference type="PANTHER" id="PTHR20889">
    <property type="entry name" value="PHOSPHATASE, ORPHAN 1, 2"/>
    <property type="match status" value="1"/>
</dbReference>
<protein>
    <submittedName>
        <fullName evidence="8">Pyridoxal phosphate phosphatase PHOSPHO2</fullName>
    </submittedName>
</protein>
<dbReference type="InParanoid" id="A0A1C7NCZ9"/>
<feature type="binding site" evidence="6">
    <location>
        <position position="97"/>
    </location>
    <ligand>
        <name>substrate</name>
    </ligand>
</feature>
<dbReference type="STRING" id="101091.A0A1C7NCZ9"/>
<dbReference type="GO" id="GO:0016791">
    <property type="term" value="F:phosphatase activity"/>
    <property type="evidence" value="ECO:0007669"/>
    <property type="project" value="InterPro"/>
</dbReference>
<evidence type="ECO:0000256" key="6">
    <source>
        <dbReference type="PIRSR" id="PIRSR031051-2"/>
    </source>
</evidence>
<feature type="binding site" evidence="6">
    <location>
        <position position="20"/>
    </location>
    <ligand>
        <name>substrate</name>
    </ligand>
</feature>
<comment type="cofactor">
    <cofactor evidence="1 7">
        <name>Mg(2+)</name>
        <dbReference type="ChEBI" id="CHEBI:18420"/>
    </cofactor>
</comment>
<gene>
    <name evidence="8" type="primary">Phospho2</name>
    <name evidence="8" type="ORF">A0J61_05039</name>
</gene>
<evidence type="ECO:0000256" key="7">
    <source>
        <dbReference type="PIRSR" id="PIRSR031051-3"/>
    </source>
</evidence>
<feature type="active site" description="Nucleophile" evidence="5">
    <location>
        <position position="9"/>
    </location>
</feature>
<keyword evidence="3" id="KW-0378">Hydrolase</keyword>
<keyword evidence="9" id="KW-1185">Reference proteome</keyword>
<feature type="active site" description="Proton donor" evidence="5">
    <location>
        <position position="11"/>
    </location>
</feature>
<evidence type="ECO:0000313" key="9">
    <source>
        <dbReference type="Proteomes" id="UP000093000"/>
    </source>
</evidence>
<dbReference type="SUPFAM" id="SSF56784">
    <property type="entry name" value="HAD-like"/>
    <property type="match status" value="1"/>
</dbReference>
<organism evidence="8 9">
    <name type="scientific">Choanephora cucurbitarum</name>
    <dbReference type="NCBI Taxonomy" id="101091"/>
    <lineage>
        <taxon>Eukaryota</taxon>
        <taxon>Fungi</taxon>
        <taxon>Fungi incertae sedis</taxon>
        <taxon>Mucoromycota</taxon>
        <taxon>Mucoromycotina</taxon>
        <taxon>Mucoromycetes</taxon>
        <taxon>Mucorales</taxon>
        <taxon>Mucorineae</taxon>
        <taxon>Choanephoraceae</taxon>
        <taxon>Choanephoroideae</taxon>
        <taxon>Choanephora</taxon>
    </lineage>
</organism>
<dbReference type="EMBL" id="LUGH01000262">
    <property type="protein sequence ID" value="OBZ86898.1"/>
    <property type="molecule type" value="Genomic_DNA"/>
</dbReference>
<dbReference type="InterPro" id="IPR016965">
    <property type="entry name" value="Pase_PHOSPHO-typ"/>
</dbReference>
<proteinExistence type="predicted"/>
<dbReference type="Proteomes" id="UP000093000">
    <property type="component" value="Unassembled WGS sequence"/>
</dbReference>
<sequence>MMKGIAVFDFDWSLIEQDSDYWAIHTLSPEVWQEVREKRETYQWTDLMDHALCRLQEIGFTKADVVNALKTIPFTDEMRRVLLKLKNENVSVILLSDANTFYIETIMEAYGVRDCITEIITNPACEDEQGRLRVRRYIQPSNAQHNCTNPCSVNICKGKELEKVIERFGGINGINKIAYIGDGKNDFCPATRLRNTDVFYMREKKGLGRYFEQMPQERQRITSPVVSWTHPLTVLEHITTYYSS</sequence>
<keyword evidence="2 7" id="KW-0479">Metal-binding</keyword>
<comment type="caution">
    <text evidence="8">The sequence shown here is derived from an EMBL/GenBank/DDBJ whole genome shotgun (WGS) entry which is preliminary data.</text>
</comment>
<dbReference type="Gene3D" id="3.40.50.1000">
    <property type="entry name" value="HAD superfamily/HAD-like"/>
    <property type="match status" value="1"/>
</dbReference>
<dbReference type="AlphaFoldDB" id="A0A1C7NCZ9"/>
<evidence type="ECO:0000256" key="1">
    <source>
        <dbReference type="ARBA" id="ARBA00001946"/>
    </source>
</evidence>
<dbReference type="PANTHER" id="PTHR20889:SF12">
    <property type="entry name" value="LP01149P"/>
    <property type="match status" value="1"/>
</dbReference>
<evidence type="ECO:0000256" key="3">
    <source>
        <dbReference type="ARBA" id="ARBA00022801"/>
    </source>
</evidence>
<dbReference type="NCBIfam" id="TIGR01488">
    <property type="entry name" value="HAD-SF-IB"/>
    <property type="match status" value="1"/>
</dbReference>
<accession>A0A1C7NCZ9</accession>
<reference evidence="8 9" key="1">
    <citation type="submission" date="2016-03" db="EMBL/GenBank/DDBJ databases">
        <title>Choanephora cucurbitarum.</title>
        <authorList>
            <person name="Min B."/>
            <person name="Park H."/>
            <person name="Park J.-H."/>
            <person name="Shin H.-D."/>
            <person name="Choi I.-G."/>
        </authorList>
    </citation>
    <scope>NUCLEOTIDE SEQUENCE [LARGE SCALE GENOMIC DNA]</scope>
    <source>
        <strain evidence="8 9">KUS-F28377</strain>
    </source>
</reference>
<dbReference type="GO" id="GO:0046872">
    <property type="term" value="F:metal ion binding"/>
    <property type="evidence" value="ECO:0007669"/>
    <property type="project" value="UniProtKB-KW"/>
</dbReference>
<evidence type="ECO:0000256" key="5">
    <source>
        <dbReference type="PIRSR" id="PIRSR031051-1"/>
    </source>
</evidence>
<dbReference type="PIRSF" id="PIRSF031051">
    <property type="entry name" value="PyrdxlP_Pase_PHOSPHO2"/>
    <property type="match status" value="1"/>
</dbReference>
<dbReference type="Pfam" id="PF06888">
    <property type="entry name" value="Put_Phosphatase"/>
    <property type="match status" value="1"/>
</dbReference>
<dbReference type="InterPro" id="IPR023214">
    <property type="entry name" value="HAD_sf"/>
</dbReference>
<evidence type="ECO:0000256" key="4">
    <source>
        <dbReference type="ARBA" id="ARBA00022842"/>
    </source>
</evidence>
<evidence type="ECO:0000256" key="2">
    <source>
        <dbReference type="ARBA" id="ARBA00022723"/>
    </source>
</evidence>
<feature type="binding site" evidence="7">
    <location>
        <position position="9"/>
    </location>
    <ligand>
        <name>Mg(2+)</name>
        <dbReference type="ChEBI" id="CHEBI:18420"/>
    </ligand>
</feature>
<dbReference type="OrthoDB" id="10267182at2759"/>
<feature type="binding site" evidence="7">
    <location>
        <position position="182"/>
    </location>
    <ligand>
        <name>Mg(2+)</name>
        <dbReference type="ChEBI" id="CHEBI:18420"/>
    </ligand>
</feature>
<dbReference type="InterPro" id="IPR006384">
    <property type="entry name" value="HAD_hydro_PyrdxlP_Pase-like"/>
</dbReference>
<evidence type="ECO:0000313" key="8">
    <source>
        <dbReference type="EMBL" id="OBZ86898.1"/>
    </source>
</evidence>
<dbReference type="InterPro" id="IPR036412">
    <property type="entry name" value="HAD-like_sf"/>
</dbReference>
<feature type="binding site" evidence="7">
    <location>
        <position position="11"/>
    </location>
    <ligand>
        <name>Mg(2+)</name>
        <dbReference type="ChEBI" id="CHEBI:18420"/>
    </ligand>
</feature>
<keyword evidence="4 7" id="KW-0460">Magnesium</keyword>
<dbReference type="NCBIfam" id="TIGR01489">
    <property type="entry name" value="DKMTPPase-SF"/>
    <property type="match status" value="1"/>
</dbReference>